<sequence length="56" mass="6571">MKTYGHPSLFLPYRLLPSRCNLNRILSLSADTKRILPKSNVFVNYILKKIYLISIF</sequence>
<gene>
    <name evidence="1" type="ordered locus">TREAZ_0270</name>
</gene>
<dbReference type="STRING" id="545695.TREAZ_0270"/>
<proteinExistence type="predicted"/>
<dbReference type="EMBL" id="CP001841">
    <property type="protein sequence ID" value="AEF81192.1"/>
    <property type="molecule type" value="Genomic_DNA"/>
</dbReference>
<evidence type="ECO:0000313" key="2">
    <source>
        <dbReference type="Proteomes" id="UP000009222"/>
    </source>
</evidence>
<dbReference type="KEGG" id="taz:TREAZ_0270"/>
<reference evidence="1 2" key="2">
    <citation type="journal article" date="2011" name="ISME J.">
        <title>RNA-seq reveals cooperative metabolic interactions between two termite-gut spirochete species in co-culture.</title>
        <authorList>
            <person name="Rosenthal A.Z."/>
            <person name="Matson E.G."/>
            <person name="Eldar A."/>
            <person name="Leadbetter J.R."/>
        </authorList>
    </citation>
    <scope>NUCLEOTIDE SEQUENCE [LARGE SCALE GENOMIC DNA]</scope>
    <source>
        <strain evidence="2">ATCC BAA-888 / DSM 13862 / ZAS-9</strain>
    </source>
</reference>
<dbReference type="HOGENOM" id="CLU_3012945_0_0_12"/>
<reference evidence="2" key="1">
    <citation type="submission" date="2009-12" db="EMBL/GenBank/DDBJ databases">
        <title>Complete sequence of Treponema azotonutricium strain ZAS-9.</title>
        <authorList>
            <person name="Tetu S.G."/>
            <person name="Matson E."/>
            <person name="Ren Q."/>
            <person name="Seshadri R."/>
            <person name="Elbourne L."/>
            <person name="Hassan K.A."/>
            <person name="Durkin A."/>
            <person name="Radune D."/>
            <person name="Mohamoud Y."/>
            <person name="Shay R."/>
            <person name="Jin S."/>
            <person name="Zhang X."/>
            <person name="Lucey K."/>
            <person name="Ballor N.R."/>
            <person name="Ottesen E."/>
            <person name="Rosenthal R."/>
            <person name="Allen A."/>
            <person name="Leadbetter J.R."/>
            <person name="Paulsen I.T."/>
        </authorList>
    </citation>
    <scope>NUCLEOTIDE SEQUENCE [LARGE SCALE GENOMIC DNA]</scope>
    <source>
        <strain evidence="2">ATCC BAA-888 / DSM 13862 / ZAS-9</strain>
    </source>
</reference>
<dbReference type="Proteomes" id="UP000009222">
    <property type="component" value="Chromosome"/>
</dbReference>
<dbReference type="AlphaFoldDB" id="F5YE57"/>
<accession>F5YE57</accession>
<organism evidence="1 2">
    <name type="scientific">Leadbettera azotonutricia (strain ATCC BAA-888 / DSM 13862 / ZAS-9)</name>
    <name type="common">Treponema azotonutricium</name>
    <dbReference type="NCBI Taxonomy" id="545695"/>
    <lineage>
        <taxon>Bacteria</taxon>
        <taxon>Pseudomonadati</taxon>
        <taxon>Spirochaetota</taxon>
        <taxon>Spirochaetia</taxon>
        <taxon>Spirochaetales</taxon>
        <taxon>Breznakiellaceae</taxon>
        <taxon>Leadbettera</taxon>
    </lineage>
</organism>
<keyword evidence="2" id="KW-1185">Reference proteome</keyword>
<name>F5YE57_LEAAZ</name>
<dbReference type="InParanoid" id="F5YE57"/>
<protein>
    <submittedName>
        <fullName evidence="1">Uncharacterized protein</fullName>
    </submittedName>
</protein>
<evidence type="ECO:0000313" key="1">
    <source>
        <dbReference type="EMBL" id="AEF81192.1"/>
    </source>
</evidence>